<dbReference type="InterPro" id="IPR018305">
    <property type="entry name" value="Ribosomal_m50"/>
</dbReference>
<dbReference type="AlphaFoldDB" id="A0A7H8R7R2"/>
<keyword evidence="8" id="KW-1185">Reference proteome</keyword>
<dbReference type="GO" id="GO:0005840">
    <property type="term" value="C:ribosome"/>
    <property type="evidence" value="ECO:0007669"/>
    <property type="project" value="UniProtKB-KW"/>
</dbReference>
<comment type="subcellular location">
    <subcellularLocation>
        <location evidence="1">Mitochondrion</location>
    </subcellularLocation>
</comment>
<organism evidence="7 8">
    <name type="scientific">Talaromyces rugulosus</name>
    <name type="common">Penicillium rugulosum</name>
    <dbReference type="NCBI Taxonomy" id="121627"/>
    <lineage>
        <taxon>Eukaryota</taxon>
        <taxon>Fungi</taxon>
        <taxon>Dikarya</taxon>
        <taxon>Ascomycota</taxon>
        <taxon>Pezizomycotina</taxon>
        <taxon>Eurotiomycetes</taxon>
        <taxon>Eurotiomycetidae</taxon>
        <taxon>Eurotiales</taxon>
        <taxon>Trichocomaceae</taxon>
        <taxon>Talaromyces</taxon>
        <taxon>Talaromyces sect. Islandici</taxon>
    </lineage>
</organism>
<evidence type="ECO:0000313" key="8">
    <source>
        <dbReference type="Proteomes" id="UP000509510"/>
    </source>
</evidence>
<dbReference type="Proteomes" id="UP000509510">
    <property type="component" value="Chromosome V"/>
</dbReference>
<dbReference type="GeneID" id="55997073"/>
<dbReference type="RefSeq" id="XP_035348603.1">
    <property type="nucleotide sequence ID" value="XM_035492710.1"/>
</dbReference>
<reference evidence="8" key="1">
    <citation type="submission" date="2020-06" db="EMBL/GenBank/DDBJ databases">
        <title>A chromosome-scale genome assembly of Talaromyces rugulosus W13939.</title>
        <authorList>
            <person name="Wang B."/>
            <person name="Guo L."/>
            <person name="Ye K."/>
            <person name="Wang L."/>
        </authorList>
    </citation>
    <scope>NUCLEOTIDE SEQUENCE [LARGE SCALE GENOMIC DNA]</scope>
    <source>
        <strain evidence="8">W13939</strain>
    </source>
</reference>
<protein>
    <recommendedName>
        <fullName evidence="6">Large ribosomal subunit protein mL50</fullName>
    </recommendedName>
</protein>
<keyword evidence="3" id="KW-0689">Ribosomal protein</keyword>
<evidence type="ECO:0000256" key="1">
    <source>
        <dbReference type="ARBA" id="ARBA00004173"/>
    </source>
</evidence>
<sequence>MRPPVRLLQPLEAPSLQLSKSLYVCSSCRHNVLPACSLKYAHARRHASGQTPLTERLRQRIWGTNQPPGLEDPYGGEGIISKAWKKRKGEHTGEQERVQEVEEEEEEAAAAVAAAAEAARVGAKTQRKPTIEFTPAKTAEGLQVIGHRRKWTDLGRKEGDQYSPFLTRSKARTKQHVRTAAHSVAVELSILHDLDKPLEAALEATEHAKMVWTMIRKCRINPDAKSLDDALIYPKDSQPKKILHFVFNQLGEQTQEPPSGAEAKFNQPASKSHAVKISVEPKDKGYLSFPLTDPAVRFTYLARLAQITGHHVPDSEMANITTVQQVVDYLEQVIAPRKKLAEELSALPSRQGIPNLTVKFSRYTKADHDRDIGRRKIIEEALRERGLLNEQDTSSKFRI</sequence>
<dbReference type="EMBL" id="CP055902">
    <property type="protein sequence ID" value="QKX62429.1"/>
    <property type="molecule type" value="Genomic_DNA"/>
</dbReference>
<dbReference type="KEGG" id="trg:TRUGW13939_09590"/>
<proteinExistence type="inferred from homology"/>
<dbReference type="GO" id="GO:1990904">
    <property type="term" value="C:ribonucleoprotein complex"/>
    <property type="evidence" value="ECO:0007669"/>
    <property type="project" value="UniProtKB-KW"/>
</dbReference>
<evidence type="ECO:0000256" key="6">
    <source>
        <dbReference type="ARBA" id="ARBA00035183"/>
    </source>
</evidence>
<comment type="similarity">
    <text evidence="2">Belongs to the mitochondrion-specific ribosomal protein mL50 family.</text>
</comment>
<evidence type="ECO:0000256" key="2">
    <source>
        <dbReference type="ARBA" id="ARBA00008860"/>
    </source>
</evidence>
<keyword evidence="5" id="KW-0687">Ribonucleoprotein</keyword>
<evidence type="ECO:0000256" key="5">
    <source>
        <dbReference type="ARBA" id="ARBA00023274"/>
    </source>
</evidence>
<evidence type="ECO:0000256" key="3">
    <source>
        <dbReference type="ARBA" id="ARBA00022980"/>
    </source>
</evidence>
<name>A0A7H8R7R2_TALRU</name>
<dbReference type="Pfam" id="PF10501">
    <property type="entry name" value="Ribosomal_L50"/>
    <property type="match status" value="1"/>
</dbReference>
<accession>A0A7H8R7R2</accession>
<dbReference type="OrthoDB" id="6220758at2759"/>
<dbReference type="GO" id="GO:0005739">
    <property type="term" value="C:mitochondrion"/>
    <property type="evidence" value="ECO:0007669"/>
    <property type="project" value="UniProtKB-SubCell"/>
</dbReference>
<evidence type="ECO:0000256" key="4">
    <source>
        <dbReference type="ARBA" id="ARBA00023128"/>
    </source>
</evidence>
<gene>
    <name evidence="7" type="ORF">TRUGW13939_09590</name>
</gene>
<evidence type="ECO:0000313" key="7">
    <source>
        <dbReference type="EMBL" id="QKX62429.1"/>
    </source>
</evidence>
<keyword evidence="4" id="KW-0496">Mitochondrion</keyword>